<keyword evidence="1" id="KW-0732">Signal</keyword>
<dbReference type="EMBL" id="RCBY01000049">
    <property type="protein sequence ID" value="RQH44982.1"/>
    <property type="molecule type" value="Genomic_DNA"/>
</dbReference>
<comment type="caution">
    <text evidence="2">The sequence shown here is derived from an EMBL/GenBank/DDBJ whole genome shotgun (WGS) entry which is preliminary data.</text>
</comment>
<dbReference type="AlphaFoldDB" id="A0A3N6PED8"/>
<gene>
    <name evidence="2" type="ORF">D5R40_11105</name>
</gene>
<evidence type="ECO:0008006" key="4">
    <source>
        <dbReference type="Google" id="ProtNLM"/>
    </source>
</evidence>
<dbReference type="RefSeq" id="WP_124154639.1">
    <property type="nucleotide sequence ID" value="NZ_CAWOLW010000434.1"/>
</dbReference>
<evidence type="ECO:0000256" key="1">
    <source>
        <dbReference type="SAM" id="SignalP"/>
    </source>
</evidence>
<dbReference type="Proteomes" id="UP000269154">
    <property type="component" value="Unassembled WGS sequence"/>
</dbReference>
<organism evidence="2 3">
    <name type="scientific">Okeania hirsuta</name>
    <dbReference type="NCBI Taxonomy" id="1458930"/>
    <lineage>
        <taxon>Bacteria</taxon>
        <taxon>Bacillati</taxon>
        <taxon>Cyanobacteriota</taxon>
        <taxon>Cyanophyceae</taxon>
        <taxon>Oscillatoriophycideae</taxon>
        <taxon>Oscillatoriales</taxon>
        <taxon>Microcoleaceae</taxon>
        <taxon>Okeania</taxon>
    </lineage>
</organism>
<sequence length="323" mass="35403">MIKHNYKLTKFLASGTAALSVLAGFDIFTSPVLAATFFHLNADYANISDVTAQGFEVVLLNESATISIDESTIRTVPGLNRPDAFPPGISQPSLNLSNSTPRNNNTNRVILDYEGTTGETVAPNQYIHILADGCYESGRVKVERTNFTLGTSTPISPELAMPGWFYFGETPGVSCSSEDTTFLVAQDTAPLATEDTPDLFSIFRLNLLDDSDQVFSHIFLEFEGTGEVAFFNDLQQEDLRFTVQSQLVSEFIPTEELTVELDGFSLPSSLIELNPGEEIRVDANEKVPENSFLFGLLLLGSLGSISILKQKLNFPNQVNVNEH</sequence>
<keyword evidence="3" id="KW-1185">Reference proteome</keyword>
<feature type="chain" id="PRO_5018078069" description="PEP-CTERM sorting domain-containing protein" evidence="1">
    <location>
        <begin position="24"/>
        <end position="323"/>
    </location>
</feature>
<name>A0A3N6PED8_9CYAN</name>
<evidence type="ECO:0000313" key="2">
    <source>
        <dbReference type="EMBL" id="RQH44982.1"/>
    </source>
</evidence>
<feature type="signal peptide" evidence="1">
    <location>
        <begin position="1"/>
        <end position="23"/>
    </location>
</feature>
<proteinExistence type="predicted"/>
<accession>A0A3N6PED8</accession>
<evidence type="ECO:0000313" key="3">
    <source>
        <dbReference type="Proteomes" id="UP000269154"/>
    </source>
</evidence>
<protein>
    <recommendedName>
        <fullName evidence="4">PEP-CTERM sorting domain-containing protein</fullName>
    </recommendedName>
</protein>
<reference evidence="2 3" key="1">
    <citation type="journal article" date="2018" name="ACS Chem. Biol.">
        <title>Ketoreductase domain dysfunction expands chemodiversity: malyngamide biosynthesis in the cyanobacterium Okeania hirsuta.</title>
        <authorList>
            <person name="Moss N.A."/>
            <person name="Leao T."/>
            <person name="Rankin M."/>
            <person name="McCullough T.M."/>
            <person name="Qu P."/>
            <person name="Korobeynikov A."/>
            <person name="Smith J.L."/>
            <person name="Gerwick L."/>
            <person name="Gerwick W.H."/>
        </authorList>
    </citation>
    <scope>NUCLEOTIDE SEQUENCE [LARGE SCALE GENOMIC DNA]</scope>
    <source>
        <strain evidence="2 3">PAB10Feb10-1</strain>
    </source>
</reference>